<name>A0A0C2N8J9_THEKT</name>
<dbReference type="AlphaFoldDB" id="A0A0C2N8J9"/>
<proteinExistence type="predicted"/>
<organism evidence="1 2">
    <name type="scientific">Thelohanellus kitauei</name>
    <name type="common">Myxosporean</name>
    <dbReference type="NCBI Taxonomy" id="669202"/>
    <lineage>
        <taxon>Eukaryota</taxon>
        <taxon>Metazoa</taxon>
        <taxon>Cnidaria</taxon>
        <taxon>Myxozoa</taxon>
        <taxon>Myxosporea</taxon>
        <taxon>Bivalvulida</taxon>
        <taxon>Platysporina</taxon>
        <taxon>Myxobolidae</taxon>
        <taxon>Thelohanellus</taxon>
    </lineage>
</organism>
<dbReference type="Proteomes" id="UP000031668">
    <property type="component" value="Unassembled WGS sequence"/>
</dbReference>
<accession>A0A0C2N8J9</accession>
<sequence>MAQNISKMTSNKYKRWTQLLDGVDQLEKFYTNQIAIFKVLSSDYDKKTKKQIRQGYRDALSQPDPKFSTADESIVSEITTYFQKIADIEYSIHHRLFICFKNYEVSCVQDYKNALANHNEHFPMMCSVIESTSVPETDLSAMLSMYCMKEHRSVTRNFFFTRGRSLSSVNKPSHEKKKY</sequence>
<evidence type="ECO:0000313" key="1">
    <source>
        <dbReference type="EMBL" id="KII72620.1"/>
    </source>
</evidence>
<keyword evidence="2" id="KW-1185">Reference proteome</keyword>
<reference evidence="1 2" key="1">
    <citation type="journal article" date="2014" name="Genome Biol. Evol.">
        <title>The genome of the myxosporean Thelohanellus kitauei shows adaptations to nutrient acquisition within its fish host.</title>
        <authorList>
            <person name="Yang Y."/>
            <person name="Xiong J."/>
            <person name="Zhou Z."/>
            <person name="Huo F."/>
            <person name="Miao W."/>
            <person name="Ran C."/>
            <person name="Liu Y."/>
            <person name="Zhang J."/>
            <person name="Feng J."/>
            <person name="Wang M."/>
            <person name="Wang M."/>
            <person name="Wang L."/>
            <person name="Yao B."/>
        </authorList>
    </citation>
    <scope>NUCLEOTIDE SEQUENCE [LARGE SCALE GENOMIC DNA]</scope>
    <source>
        <strain evidence="1">Wuqing</strain>
    </source>
</reference>
<protein>
    <submittedName>
        <fullName evidence="1">Uncharacterized protein</fullName>
    </submittedName>
</protein>
<gene>
    <name evidence="1" type="ORF">RF11_06452</name>
</gene>
<evidence type="ECO:0000313" key="2">
    <source>
        <dbReference type="Proteomes" id="UP000031668"/>
    </source>
</evidence>
<dbReference type="EMBL" id="JWZT01001161">
    <property type="protein sequence ID" value="KII72620.1"/>
    <property type="molecule type" value="Genomic_DNA"/>
</dbReference>
<comment type="caution">
    <text evidence="1">The sequence shown here is derived from an EMBL/GenBank/DDBJ whole genome shotgun (WGS) entry which is preliminary data.</text>
</comment>
<dbReference type="OrthoDB" id="3800937at2759"/>